<protein>
    <submittedName>
        <fullName evidence="2">Uncharacterized protein</fullName>
    </submittedName>
</protein>
<feature type="compositionally biased region" description="Basic residues" evidence="1">
    <location>
        <begin position="121"/>
        <end position="135"/>
    </location>
</feature>
<dbReference type="EMBL" id="MDTU01000008">
    <property type="protein sequence ID" value="ODN41030.1"/>
    <property type="molecule type" value="Genomic_DNA"/>
</dbReference>
<gene>
    <name evidence="2" type="ORF">BGC07_18540</name>
</gene>
<dbReference type="Proteomes" id="UP000094329">
    <property type="component" value="Unassembled WGS sequence"/>
</dbReference>
<accession>A0ABX3A0U8</accession>
<keyword evidence="3" id="KW-1185">Reference proteome</keyword>
<evidence type="ECO:0000313" key="3">
    <source>
        <dbReference type="Proteomes" id="UP000094329"/>
    </source>
</evidence>
<feature type="region of interest" description="Disordered" evidence="1">
    <location>
        <begin position="121"/>
        <end position="144"/>
    </location>
</feature>
<sequence>MWKKVIKKLSSWIFHVLRGIALKKIIASTKGTQYRWNKTQYDHVTRQHVIHYTTGHARVTKKAYANVIQAQPDFIKGFNHTDSQLIHWYSGYDKGYQKGRAEGILEGWNLLATTLQTKKTKKSTKLKMTRRRNRIKKENNESNS</sequence>
<evidence type="ECO:0000313" key="2">
    <source>
        <dbReference type="EMBL" id="ODN41030.1"/>
    </source>
</evidence>
<organism evidence="2 3">
    <name type="scientific">Piscirickettsia litoralis</name>
    <dbReference type="NCBI Taxonomy" id="1891921"/>
    <lineage>
        <taxon>Bacteria</taxon>
        <taxon>Pseudomonadati</taxon>
        <taxon>Pseudomonadota</taxon>
        <taxon>Gammaproteobacteria</taxon>
        <taxon>Thiotrichales</taxon>
        <taxon>Piscirickettsiaceae</taxon>
        <taxon>Piscirickettsia</taxon>
    </lineage>
</organism>
<proteinExistence type="predicted"/>
<dbReference type="RefSeq" id="WP_069314542.1">
    <property type="nucleotide sequence ID" value="NZ_MDTU01000008.1"/>
</dbReference>
<name>A0ABX3A0U8_9GAMM</name>
<reference evidence="2 3" key="1">
    <citation type="submission" date="2016-08" db="EMBL/GenBank/DDBJ databases">
        <title>Draft genome sequence of Candidatus Piscirickettsia litoralis, from seawater.</title>
        <authorList>
            <person name="Wan X."/>
            <person name="Lee A.J."/>
            <person name="Hou S."/>
            <person name="Donachie S.P."/>
        </authorList>
    </citation>
    <scope>NUCLEOTIDE SEQUENCE [LARGE SCALE GENOMIC DNA]</scope>
    <source>
        <strain evidence="2 3">Y2</strain>
    </source>
</reference>
<evidence type="ECO:0000256" key="1">
    <source>
        <dbReference type="SAM" id="MobiDB-lite"/>
    </source>
</evidence>
<comment type="caution">
    <text evidence="2">The sequence shown here is derived from an EMBL/GenBank/DDBJ whole genome shotgun (WGS) entry which is preliminary data.</text>
</comment>